<dbReference type="EMBL" id="DYDO01000006">
    <property type="protein sequence ID" value="DBA22272.1"/>
    <property type="molecule type" value="Genomic_DNA"/>
</dbReference>
<dbReference type="InterPro" id="IPR023346">
    <property type="entry name" value="Lysozyme-like_dom_sf"/>
</dbReference>
<keyword evidence="5" id="KW-1185">Reference proteome</keyword>
<dbReference type="InterPro" id="IPR019799">
    <property type="entry name" value="Glyco_hydro_22_CS"/>
</dbReference>
<protein>
    <recommendedName>
        <fullName evidence="3">Glycosyl hydrolases family 22 (GH22) domain-containing protein</fullName>
    </recommendedName>
</protein>
<reference evidence="4" key="1">
    <citation type="thesis" date="2020" institute="ProQuest LLC" country="789 East Eisenhower Parkway, Ann Arbor, MI, USA">
        <title>Comparative Genomics and Chromosome Evolution.</title>
        <authorList>
            <person name="Mudd A.B."/>
        </authorList>
    </citation>
    <scope>NUCLEOTIDE SEQUENCE</scope>
    <source>
        <strain evidence="4">1538</strain>
        <tissue evidence="4">Blood</tissue>
    </source>
</reference>
<dbReference type="PRINTS" id="PR00135">
    <property type="entry name" value="LYZLACT"/>
</dbReference>
<dbReference type="GO" id="GO:0003796">
    <property type="term" value="F:lysozyme activity"/>
    <property type="evidence" value="ECO:0007669"/>
    <property type="project" value="InterPro"/>
</dbReference>
<accession>A0AAV3A726</accession>
<sequence>MDTSQHFSSTEYGMLQINSFWWCDDKETKGRKNLCGVLCEDLLDDDITDDLLCLKRIVKDPKGLKAWIPWTENCEGKDLSQYTKGCSCN</sequence>
<dbReference type="PRINTS" id="PR00137">
    <property type="entry name" value="LYSOZYME"/>
</dbReference>
<dbReference type="Pfam" id="PF00062">
    <property type="entry name" value="Lys"/>
    <property type="match status" value="1"/>
</dbReference>
<dbReference type="PROSITE" id="PS51348">
    <property type="entry name" value="GLYCOSYL_HYDROL_F22_2"/>
    <property type="match status" value="1"/>
</dbReference>
<gene>
    <name evidence="4" type="ORF">GDO54_013311</name>
</gene>
<organism evidence="4 5">
    <name type="scientific">Pyxicephalus adspersus</name>
    <name type="common">African bullfrog</name>
    <dbReference type="NCBI Taxonomy" id="30357"/>
    <lineage>
        <taxon>Eukaryota</taxon>
        <taxon>Metazoa</taxon>
        <taxon>Chordata</taxon>
        <taxon>Craniata</taxon>
        <taxon>Vertebrata</taxon>
        <taxon>Euteleostomi</taxon>
        <taxon>Amphibia</taxon>
        <taxon>Batrachia</taxon>
        <taxon>Anura</taxon>
        <taxon>Neobatrachia</taxon>
        <taxon>Ranoidea</taxon>
        <taxon>Pyxicephalidae</taxon>
        <taxon>Pyxicephalinae</taxon>
        <taxon>Pyxicephalus</taxon>
    </lineage>
</organism>
<dbReference type="Gene3D" id="1.10.530.10">
    <property type="match status" value="1"/>
</dbReference>
<dbReference type="PROSITE" id="PS00128">
    <property type="entry name" value="GLYCOSYL_HYDROL_F22_1"/>
    <property type="match status" value="1"/>
</dbReference>
<comment type="similarity">
    <text evidence="2">Belongs to the glycosyl hydrolase 22 family.</text>
</comment>
<evidence type="ECO:0000256" key="1">
    <source>
        <dbReference type="ARBA" id="ARBA00023157"/>
    </source>
</evidence>
<dbReference type="PANTHER" id="PTHR11407:SF69">
    <property type="entry name" value="LYSOZYME C, MILK ISOZYME"/>
    <property type="match status" value="1"/>
</dbReference>
<evidence type="ECO:0000313" key="4">
    <source>
        <dbReference type="EMBL" id="DBA22272.1"/>
    </source>
</evidence>
<dbReference type="Proteomes" id="UP001181693">
    <property type="component" value="Unassembled WGS sequence"/>
</dbReference>
<evidence type="ECO:0000313" key="5">
    <source>
        <dbReference type="Proteomes" id="UP001181693"/>
    </source>
</evidence>
<dbReference type="InterPro" id="IPR000974">
    <property type="entry name" value="Glyco_hydro_22_lys"/>
</dbReference>
<dbReference type="SMART" id="SM00263">
    <property type="entry name" value="LYZ1"/>
    <property type="match status" value="1"/>
</dbReference>
<evidence type="ECO:0000259" key="3">
    <source>
        <dbReference type="PROSITE" id="PS00128"/>
    </source>
</evidence>
<dbReference type="AlphaFoldDB" id="A0AAV3A726"/>
<dbReference type="SUPFAM" id="SSF53955">
    <property type="entry name" value="Lysozyme-like"/>
    <property type="match status" value="1"/>
</dbReference>
<name>A0AAV3A726_PYXAD</name>
<dbReference type="PANTHER" id="PTHR11407">
    <property type="entry name" value="LYSOZYME C"/>
    <property type="match status" value="1"/>
</dbReference>
<dbReference type="InterPro" id="IPR001916">
    <property type="entry name" value="Glyco_hydro_22"/>
</dbReference>
<evidence type="ECO:0000256" key="2">
    <source>
        <dbReference type="RuleBase" id="RU004440"/>
    </source>
</evidence>
<keyword evidence="1" id="KW-1015">Disulfide bond</keyword>
<feature type="domain" description="Glycosyl hydrolases family 22 (GH22)" evidence="3">
    <location>
        <begin position="35"/>
        <end position="53"/>
    </location>
</feature>
<comment type="caution">
    <text evidence="4">The sequence shown here is derived from an EMBL/GenBank/DDBJ whole genome shotgun (WGS) entry which is preliminary data.</text>
</comment>
<proteinExistence type="inferred from homology"/>